<dbReference type="EMBL" id="SMFQ01000003">
    <property type="protein sequence ID" value="TCJ87264.1"/>
    <property type="molecule type" value="Genomic_DNA"/>
</dbReference>
<name>A0A4R1F3X0_9GAMM</name>
<keyword evidence="1" id="KW-1133">Transmembrane helix</keyword>
<keyword evidence="3" id="KW-1185">Reference proteome</keyword>
<feature type="transmembrane region" description="Helical" evidence="1">
    <location>
        <begin position="81"/>
        <end position="102"/>
    </location>
</feature>
<accession>A0A4R1F3X0</accession>
<gene>
    <name evidence="2" type="ORF">EV695_1772</name>
</gene>
<keyword evidence="1" id="KW-0472">Membrane</keyword>
<evidence type="ECO:0000256" key="1">
    <source>
        <dbReference type="SAM" id="Phobius"/>
    </source>
</evidence>
<comment type="caution">
    <text evidence="2">The sequence shown here is derived from an EMBL/GenBank/DDBJ whole genome shotgun (WGS) entry which is preliminary data.</text>
</comment>
<feature type="transmembrane region" description="Helical" evidence="1">
    <location>
        <begin position="16"/>
        <end position="35"/>
    </location>
</feature>
<feature type="transmembrane region" description="Helical" evidence="1">
    <location>
        <begin position="47"/>
        <end position="69"/>
    </location>
</feature>
<reference evidence="2 3" key="1">
    <citation type="submission" date="2019-03" db="EMBL/GenBank/DDBJ databases">
        <title>Genomic Encyclopedia of Type Strains, Phase IV (KMG-IV): sequencing the most valuable type-strain genomes for metagenomic binning, comparative biology and taxonomic classification.</title>
        <authorList>
            <person name="Goeker M."/>
        </authorList>
    </citation>
    <scope>NUCLEOTIDE SEQUENCE [LARGE SCALE GENOMIC DNA]</scope>
    <source>
        <strain evidence="2 3">DSM 24830</strain>
    </source>
</reference>
<protein>
    <submittedName>
        <fullName evidence="2">Uncharacterized protein</fullName>
    </submittedName>
</protein>
<keyword evidence="1" id="KW-0812">Transmembrane</keyword>
<organism evidence="2 3">
    <name type="scientific">Cocleimonas flava</name>
    <dbReference type="NCBI Taxonomy" id="634765"/>
    <lineage>
        <taxon>Bacteria</taxon>
        <taxon>Pseudomonadati</taxon>
        <taxon>Pseudomonadota</taxon>
        <taxon>Gammaproteobacteria</taxon>
        <taxon>Thiotrichales</taxon>
        <taxon>Thiotrichaceae</taxon>
        <taxon>Cocleimonas</taxon>
    </lineage>
</organism>
<evidence type="ECO:0000313" key="2">
    <source>
        <dbReference type="EMBL" id="TCJ87264.1"/>
    </source>
</evidence>
<dbReference type="AlphaFoldDB" id="A0A4R1F3X0"/>
<proteinExistence type="predicted"/>
<sequence length="103" mass="11875">MSSISKSLRFSEITTYWAYIFSGVSVINIACLASITSDGSWGLPLSFWLLPVIGFLYFIFWLLSIANFSKYHSELSKFKKYYILLIIHIPLILYGIFIVISYI</sequence>
<evidence type="ECO:0000313" key="3">
    <source>
        <dbReference type="Proteomes" id="UP000294887"/>
    </source>
</evidence>
<dbReference type="Proteomes" id="UP000294887">
    <property type="component" value="Unassembled WGS sequence"/>
</dbReference>